<proteinExistence type="predicted"/>
<gene>
    <name evidence="1" type="ORF">FW778_08000</name>
</gene>
<sequence length="268" mass="30349">MKFISAITLIAIILFSCNGSPPAKRTVIIKDTTKIQDTIIVKDSILSSTIADSLPLDAYQGIFPCKDCDGIQQTILFNSDGTFREEQMIWSKNESPKISEGSWQRKNGKIELTQNNKPVIDFDKKDDTLFAVTINGVMVNDSSKYSLTKRNLADDNPVWNKKRLAGIDFVAIGNEPFWNLEIDFQKSIVFKLADWKRPVIAGIQKPAIDRDSTVYKLKSDTTKWRITILPQFCNDGMSDLLYQYKVIIKYNGILYKGCGLMLTKKISQ</sequence>
<evidence type="ECO:0000313" key="2">
    <source>
        <dbReference type="Proteomes" id="UP000326903"/>
    </source>
</evidence>
<organism evidence="1 2">
    <name type="scientific">Ginsengibacter hankyongi</name>
    <dbReference type="NCBI Taxonomy" id="2607284"/>
    <lineage>
        <taxon>Bacteria</taxon>
        <taxon>Pseudomonadati</taxon>
        <taxon>Bacteroidota</taxon>
        <taxon>Chitinophagia</taxon>
        <taxon>Chitinophagales</taxon>
        <taxon>Chitinophagaceae</taxon>
        <taxon>Ginsengibacter</taxon>
    </lineage>
</organism>
<dbReference type="Pfam" id="PF04170">
    <property type="entry name" value="NlpE"/>
    <property type="match status" value="1"/>
</dbReference>
<evidence type="ECO:0008006" key="3">
    <source>
        <dbReference type="Google" id="ProtNLM"/>
    </source>
</evidence>
<name>A0A5J5ILF5_9BACT</name>
<dbReference type="RefSeq" id="WP_150414074.1">
    <property type="nucleotide sequence ID" value="NZ_VYQF01000001.1"/>
</dbReference>
<dbReference type="PROSITE" id="PS51257">
    <property type="entry name" value="PROKAR_LIPOPROTEIN"/>
    <property type="match status" value="1"/>
</dbReference>
<dbReference type="InterPro" id="IPR007298">
    <property type="entry name" value="Cu-R_lipoprotein_NlpE"/>
</dbReference>
<keyword evidence="2" id="KW-1185">Reference proteome</keyword>
<protein>
    <recommendedName>
        <fullName evidence="3">NlpE N-terminal domain-containing protein</fullName>
    </recommendedName>
</protein>
<reference evidence="1 2" key="1">
    <citation type="submission" date="2019-09" db="EMBL/GenBank/DDBJ databases">
        <title>Draft genome sequence of Ginsengibacter sp. BR5-29.</title>
        <authorList>
            <person name="Im W.-T."/>
        </authorList>
    </citation>
    <scope>NUCLEOTIDE SEQUENCE [LARGE SCALE GENOMIC DNA]</scope>
    <source>
        <strain evidence="1 2">BR5-29</strain>
    </source>
</reference>
<evidence type="ECO:0000313" key="1">
    <source>
        <dbReference type="EMBL" id="KAA9041945.1"/>
    </source>
</evidence>
<dbReference type="AlphaFoldDB" id="A0A5J5ILF5"/>
<comment type="caution">
    <text evidence="1">The sequence shown here is derived from an EMBL/GenBank/DDBJ whole genome shotgun (WGS) entry which is preliminary data.</text>
</comment>
<dbReference type="Gene3D" id="2.40.128.640">
    <property type="match status" value="1"/>
</dbReference>
<dbReference type="EMBL" id="VYQF01000001">
    <property type="protein sequence ID" value="KAA9041945.1"/>
    <property type="molecule type" value="Genomic_DNA"/>
</dbReference>
<dbReference type="Proteomes" id="UP000326903">
    <property type="component" value="Unassembled WGS sequence"/>
</dbReference>
<accession>A0A5J5ILF5</accession>